<dbReference type="PANTHER" id="PTHR43317:SF1">
    <property type="entry name" value="THERMOSPERMINE SYNTHASE ACAULIS5"/>
    <property type="match status" value="1"/>
</dbReference>
<dbReference type="SUPFAM" id="SSF53335">
    <property type="entry name" value="S-adenosyl-L-methionine-dependent methyltransferases"/>
    <property type="match status" value="1"/>
</dbReference>
<accession>A0A3P4B0R1</accession>
<organism evidence="9 10">
    <name type="scientific">Pigmentiphaga humi</name>
    <dbReference type="NCBI Taxonomy" id="2478468"/>
    <lineage>
        <taxon>Bacteria</taxon>
        <taxon>Pseudomonadati</taxon>
        <taxon>Pseudomonadota</taxon>
        <taxon>Betaproteobacteria</taxon>
        <taxon>Burkholderiales</taxon>
        <taxon>Alcaligenaceae</taxon>
        <taxon>Pigmentiphaga</taxon>
    </lineage>
</organism>
<keyword evidence="4 5" id="KW-0620">Polyamine biosynthesis</keyword>
<feature type="chain" id="PRO_5018247677" description="Polyamine aminopropyltransferase" evidence="7">
    <location>
        <begin position="26"/>
        <end position="286"/>
    </location>
</feature>
<dbReference type="HAMAP" id="MF_00198">
    <property type="entry name" value="Spermidine_synth"/>
    <property type="match status" value="1"/>
</dbReference>
<dbReference type="PROSITE" id="PS51006">
    <property type="entry name" value="PABS_2"/>
    <property type="match status" value="1"/>
</dbReference>
<feature type="signal peptide" evidence="7">
    <location>
        <begin position="1"/>
        <end position="25"/>
    </location>
</feature>
<evidence type="ECO:0000256" key="2">
    <source>
        <dbReference type="ARBA" id="ARBA00022679"/>
    </source>
</evidence>
<proteinExistence type="inferred from homology"/>
<evidence type="ECO:0000256" key="3">
    <source>
        <dbReference type="ARBA" id="ARBA00023066"/>
    </source>
</evidence>
<dbReference type="OrthoDB" id="9761985at2"/>
<feature type="domain" description="PABS" evidence="8">
    <location>
        <begin position="12"/>
        <end position="254"/>
    </location>
</feature>
<dbReference type="CDD" id="cd02440">
    <property type="entry name" value="AdoMet_MTases"/>
    <property type="match status" value="1"/>
</dbReference>
<evidence type="ECO:0000256" key="1">
    <source>
        <dbReference type="ARBA" id="ARBA00007867"/>
    </source>
</evidence>
<dbReference type="GO" id="GO:0004766">
    <property type="term" value="F:spermidine synthase activity"/>
    <property type="evidence" value="ECO:0007669"/>
    <property type="project" value="UniProtKB-UniRule"/>
</dbReference>
<dbReference type="UniPathway" id="UPA00248">
    <property type="reaction ID" value="UER00314"/>
</dbReference>
<reference evidence="9 10" key="1">
    <citation type="submission" date="2018-10" db="EMBL/GenBank/DDBJ databases">
        <authorList>
            <person name="Criscuolo A."/>
        </authorList>
    </citation>
    <scope>NUCLEOTIDE SEQUENCE [LARGE SCALE GENOMIC DNA]</scope>
    <source>
        <strain evidence="9">DnA1</strain>
    </source>
</reference>
<evidence type="ECO:0000313" key="9">
    <source>
        <dbReference type="EMBL" id="VCU69320.1"/>
    </source>
</evidence>
<comment type="pathway">
    <text evidence="5">Amine and polyamine biosynthesis; spermidine biosynthesis; spermidine from putrescine: step 1/1.</text>
</comment>
<evidence type="ECO:0000256" key="4">
    <source>
        <dbReference type="ARBA" id="ARBA00023115"/>
    </source>
</evidence>
<dbReference type="EC" id="2.5.1.16" evidence="5"/>
<evidence type="ECO:0000256" key="7">
    <source>
        <dbReference type="SAM" id="SignalP"/>
    </source>
</evidence>
<keyword evidence="2 5" id="KW-0808">Transferase</keyword>
<gene>
    <name evidence="5 9" type="primary">speE</name>
    <name evidence="9" type="ORF">PIGHUM_01381</name>
</gene>
<dbReference type="Proteomes" id="UP000277294">
    <property type="component" value="Unassembled WGS sequence"/>
</dbReference>
<evidence type="ECO:0000256" key="5">
    <source>
        <dbReference type="HAMAP-Rule" id="MF_00198"/>
    </source>
</evidence>
<dbReference type="InterPro" id="IPR001045">
    <property type="entry name" value="Spermi_synthase"/>
</dbReference>
<name>A0A3P4B0R1_9BURK</name>
<dbReference type="NCBIfam" id="NF037959">
    <property type="entry name" value="MFS_SpdSyn"/>
    <property type="match status" value="1"/>
</dbReference>
<keyword evidence="7" id="KW-0732">Signal</keyword>
<comment type="subunit">
    <text evidence="5">Homodimer or homotetramer.</text>
</comment>
<dbReference type="InterPro" id="IPR029063">
    <property type="entry name" value="SAM-dependent_MTases_sf"/>
</dbReference>
<dbReference type="Pfam" id="PF01564">
    <property type="entry name" value="Spermine_synth"/>
    <property type="match status" value="1"/>
</dbReference>
<comment type="function">
    <text evidence="5">Catalyzes the irreversible transfer of a propylamine group from the amino donor S-adenosylmethioninamine (decarboxy-AdoMet) to putrescine (1,4-diaminobutane) to yield spermidine.</text>
</comment>
<dbReference type="EMBL" id="UWPJ01000012">
    <property type="protein sequence ID" value="VCU69320.1"/>
    <property type="molecule type" value="Genomic_DNA"/>
</dbReference>
<dbReference type="GO" id="GO:0008295">
    <property type="term" value="P:spermidine biosynthetic process"/>
    <property type="evidence" value="ECO:0007669"/>
    <property type="project" value="UniProtKB-UniRule"/>
</dbReference>
<feature type="binding site" evidence="5">
    <location>
        <begin position="147"/>
        <end position="148"/>
    </location>
    <ligand>
        <name>S-methyl-5'-thioadenosine</name>
        <dbReference type="ChEBI" id="CHEBI:17509"/>
    </ligand>
</feature>
<dbReference type="PANTHER" id="PTHR43317">
    <property type="entry name" value="THERMOSPERMINE SYNTHASE ACAULIS5"/>
    <property type="match status" value="1"/>
</dbReference>
<dbReference type="RefSeq" id="WP_124078664.1">
    <property type="nucleotide sequence ID" value="NZ_UWPJ01000012.1"/>
</dbReference>
<evidence type="ECO:0000313" key="10">
    <source>
        <dbReference type="Proteomes" id="UP000277294"/>
    </source>
</evidence>
<evidence type="ECO:0000256" key="6">
    <source>
        <dbReference type="PROSITE-ProRule" id="PRU00354"/>
    </source>
</evidence>
<keyword evidence="10" id="KW-1185">Reference proteome</keyword>
<protein>
    <recommendedName>
        <fullName evidence="5">Polyamine aminopropyltransferase</fullName>
    </recommendedName>
    <alternativeName>
        <fullName evidence="5">Putrescine aminopropyltransferase</fullName>
        <shortName evidence="5">PAPT</shortName>
    </alternativeName>
    <alternativeName>
        <fullName evidence="5">Spermidine synthase</fullName>
        <shortName evidence="5">SPDS</shortName>
        <shortName evidence="5">SPDSY</shortName>
        <ecNumber evidence="5">2.5.1.16</ecNumber>
    </alternativeName>
</protein>
<dbReference type="GO" id="GO:0010487">
    <property type="term" value="F:thermospermine synthase activity"/>
    <property type="evidence" value="ECO:0007669"/>
    <property type="project" value="UniProtKB-ARBA"/>
</dbReference>
<feature type="binding site" evidence="5">
    <location>
        <position position="120"/>
    </location>
    <ligand>
        <name>S-methyl-5'-thioadenosine</name>
        <dbReference type="ChEBI" id="CHEBI:17509"/>
    </ligand>
</feature>
<dbReference type="InterPro" id="IPR030374">
    <property type="entry name" value="PABS"/>
</dbReference>
<sequence length="286" mass="31400">MSMRHSRLKACWGLLALAAAMPLPAQTILHKEKSLFEDIVVYESGGERCMKFGGVHALGRQSCQVPARPQQLLFDYTRMMMGALYLRPDPQRILIIGLGGGSLPMALARALPAARIDVVEIDPAVARVAERFFGFVPGPRMRVHVADGRAFVQDAARRGERYDIVMLDAFDETYIPRHLSTLEFVREVRTLLPAGGVLAANTFSSSGSYAAESATYAAVFGEFYNLRSANRVILATAGELPGLDTVSRQARALQPALAPMDIDPRQLLTKFTTARDWPADTPPIRD</sequence>
<comment type="caution">
    <text evidence="5">Lacks conserved residue(s) required for the propagation of feature annotation.</text>
</comment>
<keyword evidence="3 5" id="KW-0745">Spermidine biosynthesis</keyword>
<dbReference type="Gene3D" id="3.40.50.150">
    <property type="entry name" value="Vaccinia Virus protein VP39"/>
    <property type="match status" value="1"/>
</dbReference>
<evidence type="ECO:0000259" key="8">
    <source>
        <dbReference type="PROSITE" id="PS51006"/>
    </source>
</evidence>
<dbReference type="AlphaFoldDB" id="A0A3P4B0R1"/>
<comment type="catalytic activity">
    <reaction evidence="5">
        <text>S-adenosyl 3-(methylsulfanyl)propylamine + putrescine = S-methyl-5'-thioadenosine + spermidine + H(+)</text>
        <dbReference type="Rhea" id="RHEA:12721"/>
        <dbReference type="ChEBI" id="CHEBI:15378"/>
        <dbReference type="ChEBI" id="CHEBI:17509"/>
        <dbReference type="ChEBI" id="CHEBI:57443"/>
        <dbReference type="ChEBI" id="CHEBI:57834"/>
        <dbReference type="ChEBI" id="CHEBI:326268"/>
        <dbReference type="EC" id="2.5.1.16"/>
    </reaction>
</comment>
<feature type="active site" description="Proton acceptor" evidence="5 6">
    <location>
        <position position="168"/>
    </location>
</feature>
<comment type="similarity">
    <text evidence="1 5">Belongs to the spermidine/spermine synthase family.</text>
</comment>